<reference evidence="1" key="1">
    <citation type="submission" date="2021-06" db="EMBL/GenBank/DDBJ databases">
        <authorList>
            <person name="Kallberg Y."/>
            <person name="Tangrot J."/>
            <person name="Rosling A."/>
        </authorList>
    </citation>
    <scope>NUCLEOTIDE SEQUENCE</scope>
    <source>
        <strain evidence="1">28 12/20/2015</strain>
    </source>
</reference>
<gene>
    <name evidence="1" type="ORF">SPELUC_LOCUS6955</name>
</gene>
<evidence type="ECO:0000313" key="2">
    <source>
        <dbReference type="Proteomes" id="UP000789366"/>
    </source>
</evidence>
<protein>
    <submittedName>
        <fullName evidence="1">1134_t:CDS:1</fullName>
    </submittedName>
</protein>
<comment type="caution">
    <text evidence="1">The sequence shown here is derived from an EMBL/GenBank/DDBJ whole genome shotgun (WGS) entry which is preliminary data.</text>
</comment>
<evidence type="ECO:0000313" key="1">
    <source>
        <dbReference type="EMBL" id="CAG8596688.1"/>
    </source>
</evidence>
<dbReference type="EMBL" id="CAJVPW010008747">
    <property type="protein sequence ID" value="CAG8596688.1"/>
    <property type="molecule type" value="Genomic_DNA"/>
</dbReference>
<dbReference type="Proteomes" id="UP000789366">
    <property type="component" value="Unassembled WGS sequence"/>
</dbReference>
<sequence length="60" mass="7413">MARINKKKSYVIQLQKKLHQKERQIQRQQERQRTQEEGYQNRTAALKLRYELELEKIKGE</sequence>
<name>A0ACA9MKG0_9GLOM</name>
<organism evidence="1 2">
    <name type="scientific">Cetraspora pellucida</name>
    <dbReference type="NCBI Taxonomy" id="1433469"/>
    <lineage>
        <taxon>Eukaryota</taxon>
        <taxon>Fungi</taxon>
        <taxon>Fungi incertae sedis</taxon>
        <taxon>Mucoromycota</taxon>
        <taxon>Glomeromycotina</taxon>
        <taxon>Glomeromycetes</taxon>
        <taxon>Diversisporales</taxon>
        <taxon>Gigasporaceae</taxon>
        <taxon>Cetraspora</taxon>
    </lineage>
</organism>
<accession>A0ACA9MKG0</accession>
<proteinExistence type="predicted"/>
<keyword evidence="2" id="KW-1185">Reference proteome</keyword>